<keyword evidence="1" id="KW-0812">Transmembrane</keyword>
<reference evidence="2 3" key="1">
    <citation type="journal article" date="2015" name="Nature">
        <title>rRNA introns, odd ribosomes, and small enigmatic genomes across a large radiation of phyla.</title>
        <authorList>
            <person name="Brown C.T."/>
            <person name="Hug L.A."/>
            <person name="Thomas B.C."/>
            <person name="Sharon I."/>
            <person name="Castelle C.J."/>
            <person name="Singh A."/>
            <person name="Wilkins M.J."/>
            <person name="Williams K.H."/>
            <person name="Banfield J.F."/>
        </authorList>
    </citation>
    <scope>NUCLEOTIDE SEQUENCE [LARGE SCALE GENOMIC DNA]</scope>
</reference>
<feature type="transmembrane region" description="Helical" evidence="1">
    <location>
        <begin position="6"/>
        <end position="24"/>
    </location>
</feature>
<gene>
    <name evidence="2" type="ORF">UT30_C0030G0011</name>
</gene>
<proteinExistence type="predicted"/>
<organism evidence="2 3">
    <name type="scientific">Candidatus Uhrbacteria bacterium GW2011_GWF2_39_13</name>
    <dbReference type="NCBI Taxonomy" id="1618995"/>
    <lineage>
        <taxon>Bacteria</taxon>
        <taxon>Candidatus Uhriibacteriota</taxon>
    </lineage>
</organism>
<dbReference type="GO" id="GO:0005829">
    <property type="term" value="C:cytosol"/>
    <property type="evidence" value="ECO:0007669"/>
    <property type="project" value="TreeGrafter"/>
</dbReference>
<dbReference type="InterPro" id="IPR042252">
    <property type="entry name" value="MtfA_N"/>
</dbReference>
<evidence type="ECO:0000313" key="3">
    <source>
        <dbReference type="Proteomes" id="UP000033935"/>
    </source>
</evidence>
<name>A0A0G0MSP8_9BACT</name>
<dbReference type="PATRIC" id="fig|1618995.3.peg.976"/>
<comment type="caution">
    <text evidence="2">The sequence shown here is derived from an EMBL/GenBank/DDBJ whole genome shotgun (WGS) entry which is preliminary data.</text>
</comment>
<dbReference type="Proteomes" id="UP000033935">
    <property type="component" value="Unassembled WGS sequence"/>
</dbReference>
<keyword evidence="1" id="KW-1133">Transmembrane helix</keyword>
<evidence type="ECO:0000313" key="2">
    <source>
        <dbReference type="EMBL" id="KKR03456.1"/>
    </source>
</evidence>
<dbReference type="InterPro" id="IPR010384">
    <property type="entry name" value="MtfA_fam"/>
</dbReference>
<evidence type="ECO:0000256" key="1">
    <source>
        <dbReference type="SAM" id="Phobius"/>
    </source>
</evidence>
<dbReference type="CDD" id="cd20169">
    <property type="entry name" value="Peptidase_M90_mtfA"/>
    <property type="match status" value="1"/>
</dbReference>
<accession>A0A0G0MSP8</accession>
<sequence>MTNLIVSIFMIVFAGAMIWLFRYLGTLGQWRAPKNNLSNKAKLILNSKVSFYRALPVEEKKFFEFKVSEFLENVKISGINISVNEADGLLVAASAIIPIFRFPDWQYLNVKEVLLYPDSFNEDFQTDDGRDASGIPDNIGMVGDGPLNDKMILSKPDLHWGFANEWDGTNVGIHEFVHLIDKSDGSVDGVPKLFLEKKYIIPWVGLIHKNMEEIFKGRSDINPYGSKDKTEFFAVVSEYFFENPEKFKAKHPELYEMLENMFRTKR</sequence>
<evidence type="ECO:0008006" key="4">
    <source>
        <dbReference type="Google" id="ProtNLM"/>
    </source>
</evidence>
<dbReference type="Pfam" id="PF06167">
    <property type="entry name" value="Peptidase_M90"/>
    <property type="match status" value="1"/>
</dbReference>
<dbReference type="EMBL" id="LBWG01000030">
    <property type="protein sequence ID" value="KKR03456.1"/>
    <property type="molecule type" value="Genomic_DNA"/>
</dbReference>
<dbReference type="InterPro" id="IPR024079">
    <property type="entry name" value="MetalloPept_cat_dom_sf"/>
</dbReference>
<dbReference type="SUPFAM" id="SSF55486">
    <property type="entry name" value="Metalloproteases ('zincins'), catalytic domain"/>
    <property type="match status" value="1"/>
</dbReference>
<dbReference type="GO" id="GO:0004177">
    <property type="term" value="F:aminopeptidase activity"/>
    <property type="evidence" value="ECO:0007669"/>
    <property type="project" value="TreeGrafter"/>
</dbReference>
<keyword evidence="1" id="KW-0472">Membrane</keyword>
<dbReference type="Gene3D" id="1.10.472.150">
    <property type="entry name" value="Glucose-regulated metallo-peptidase M90, N-terminal domain"/>
    <property type="match status" value="1"/>
</dbReference>
<dbReference type="Gene3D" id="3.40.390.10">
    <property type="entry name" value="Collagenase (Catalytic Domain)"/>
    <property type="match status" value="1"/>
</dbReference>
<protein>
    <recommendedName>
        <fullName evidence="4">Peptidase</fullName>
    </recommendedName>
</protein>
<dbReference type="PANTHER" id="PTHR30164">
    <property type="entry name" value="MTFA PEPTIDASE"/>
    <property type="match status" value="1"/>
</dbReference>
<dbReference type="GO" id="GO:0008237">
    <property type="term" value="F:metallopeptidase activity"/>
    <property type="evidence" value="ECO:0007669"/>
    <property type="project" value="InterPro"/>
</dbReference>
<dbReference type="PANTHER" id="PTHR30164:SF2">
    <property type="entry name" value="PROTEIN MTFA"/>
    <property type="match status" value="1"/>
</dbReference>
<dbReference type="AlphaFoldDB" id="A0A0G0MSP8"/>